<feature type="compositionally biased region" description="Low complexity" evidence="1">
    <location>
        <begin position="133"/>
        <end position="145"/>
    </location>
</feature>
<feature type="region of interest" description="Disordered" evidence="1">
    <location>
        <begin position="1"/>
        <end position="38"/>
    </location>
</feature>
<feature type="transmembrane region" description="Helical" evidence="2">
    <location>
        <begin position="514"/>
        <end position="536"/>
    </location>
</feature>
<feature type="compositionally biased region" description="Low complexity" evidence="1">
    <location>
        <begin position="1333"/>
        <end position="1343"/>
    </location>
</feature>
<feature type="compositionally biased region" description="Low complexity" evidence="1">
    <location>
        <begin position="1506"/>
        <end position="1528"/>
    </location>
</feature>
<feature type="region of interest" description="Disordered" evidence="1">
    <location>
        <begin position="995"/>
        <end position="1066"/>
    </location>
</feature>
<feature type="compositionally biased region" description="Low complexity" evidence="1">
    <location>
        <begin position="821"/>
        <end position="833"/>
    </location>
</feature>
<dbReference type="EMBL" id="FOFX01000018">
    <property type="protein sequence ID" value="SEQ06938.1"/>
    <property type="molecule type" value="Genomic_DNA"/>
</dbReference>
<feature type="transmembrane region" description="Helical" evidence="2">
    <location>
        <begin position="483"/>
        <end position="502"/>
    </location>
</feature>
<feature type="domain" description="eCIS core" evidence="3">
    <location>
        <begin position="161"/>
        <end position="223"/>
    </location>
</feature>
<feature type="region of interest" description="Disordered" evidence="1">
    <location>
        <begin position="679"/>
        <end position="766"/>
    </location>
</feature>
<feature type="region of interest" description="Disordered" evidence="1">
    <location>
        <begin position="1506"/>
        <end position="1574"/>
    </location>
</feature>
<feature type="region of interest" description="Disordered" evidence="1">
    <location>
        <begin position="58"/>
        <end position="167"/>
    </location>
</feature>
<dbReference type="Pfam" id="PF13699">
    <property type="entry name" value="eCIS_core"/>
    <property type="match status" value="1"/>
</dbReference>
<feature type="compositionally biased region" description="Low complexity" evidence="1">
    <location>
        <begin position="103"/>
        <end position="112"/>
    </location>
</feature>
<feature type="region of interest" description="Disordered" evidence="1">
    <location>
        <begin position="783"/>
        <end position="843"/>
    </location>
</feature>
<feature type="transmembrane region" description="Helical" evidence="2">
    <location>
        <begin position="579"/>
        <end position="602"/>
    </location>
</feature>
<dbReference type="OrthoDB" id="9182846at2"/>
<dbReference type="InterPro" id="IPR025295">
    <property type="entry name" value="eCIS_core_dom"/>
</dbReference>
<feature type="compositionally biased region" description="Low complexity" evidence="1">
    <location>
        <begin position="1006"/>
        <end position="1017"/>
    </location>
</feature>
<feature type="region of interest" description="Disordered" evidence="1">
    <location>
        <begin position="1326"/>
        <end position="1346"/>
    </location>
</feature>
<organism evidence="4 5">
    <name type="scientific">Nitrosomonas ureae</name>
    <dbReference type="NCBI Taxonomy" id="44577"/>
    <lineage>
        <taxon>Bacteria</taxon>
        <taxon>Pseudomonadati</taxon>
        <taxon>Pseudomonadota</taxon>
        <taxon>Betaproteobacteria</taxon>
        <taxon>Nitrosomonadales</taxon>
        <taxon>Nitrosomonadaceae</taxon>
        <taxon>Nitrosomonas</taxon>
    </lineage>
</organism>
<feature type="compositionally biased region" description="Polar residues" evidence="1">
    <location>
        <begin position="123"/>
        <end position="132"/>
    </location>
</feature>
<keyword evidence="2" id="KW-0472">Membrane</keyword>
<feature type="compositionally biased region" description="Acidic residues" evidence="1">
    <location>
        <begin position="88"/>
        <end position="98"/>
    </location>
</feature>
<reference evidence="4 5" key="1">
    <citation type="submission" date="2016-10" db="EMBL/GenBank/DDBJ databases">
        <authorList>
            <person name="de Groot N.N."/>
        </authorList>
    </citation>
    <scope>NUCLEOTIDE SEQUENCE [LARGE SCALE GENOMIC DNA]</scope>
    <source>
        <strain evidence="4 5">Nm9</strain>
    </source>
</reference>
<feature type="compositionally biased region" description="Low complexity" evidence="1">
    <location>
        <begin position="21"/>
        <end position="38"/>
    </location>
</feature>
<sequence length="1574" mass="163082">MSAAQRLSKSKLKSQMPIQRSVSEPSSSDASAASSGVSGFYSAGPVLSLVPPVQAKYETTSFNDPLQQEPREQESEATAIQTRRMDSQGDDDDNDVELTGEVQQQSQSLQRQVENENEDIIQAEQSSAQTRFSASGSSSIHAIASEGLRGAERSLPGQELIQSSFGRHDISNTRVQVSGPAEQANERLGSRAYTRGDRIAFKEEPDLKLAAHEAAHVVQQRRGVRFKDGIGRPGDKYEQQADAVAERVVANQSTEDLLNDKEGKPQSALQTKCDCGGTCSKCVGERKLESDEATIQMDAEVNASRLSEPVADSSVEASFSSARRNSRIADGAGALAEAGNDQTELNVKGESSPANRSISSVSDTTIDGSSSPSAQTSVNVSGADVGSGSGDGGRSQVEAGISNESDAAITGGSGAATNESGGAILDGSTPSENGDLALIDLELAEHERWAGSFGAMGTAGSDQRARFLLDQARQGAVAGARGGAIMGFAMGAVGAAVGQIAGRRLATMAVSRGLSATPVPGLGAAIGGVMAVAGLAMRDWGQTGETIGRIGTGEGYERLANDLEGIAEVLDVASSIMDVVGGVLGAIAVGMWIGAVLSAGALSPLALTLSAIATGIGLATTAVGIIINVVVRPTVTALRALHAFESQGDPAQIEAEGKQLQAAAGQITGAVAGAAASRLGGAAGSRGGTHLDRGATRLQSRRTGGRPAMSATAGPGPRLHVEVPEAPNRASTDTPGTTPHGEPAGGPPATARPASAEGPAAAAPANVDPRQAEILADIAEHQQLSSGAPSGQPELGNLPGPPGRHLRPGERDSGNFSIPPAARSRAGRQGRSAGMKDLGEAVSSGIDTSRTAAARENLTGDQLLALTDPQIRRSDPEGARDVERSVQASHVPAVAAEPHDSHKGSNVEILPTPAHIEGIHQSDTTRPLGTAAPNPEYKGRPGFHLAPERAPPNPRTDRGLLRSTEQDAAHLEANFPGADPTEIAAARQWLAQRRAELRTSGAKNFPSSQAPAASSPVPHTPVDTSIAPAPHPAYAPHTETARTSDRSAAMAQYHTQVQADPGRESGVWRGADGTYYVMQGDVGTVRPPAAAGPLQLIYHSHPTEADAGARGLVSQPSQAAGDLGVLQYQHGQGSAGQRQASELHFPVYDANGAHSGYGTTRFAYDPTHPLPLQVQTTLPGGRPSTQRYASFADFQQRTGIPAGGATTAESSAARAGADVRLSQDQAVAQQRIDATTQTLLGPRRTVGVREGREMGRQSIENPAHNEGTVAAETLRGPAYTAGIAGLQPGETIEVPINPVYPAPPGTTAELDALMEQMHTARRAEAELAGTEGQMQTQAAQQQADSARLIDAQGVTEDLAAGRTEHQAAADSTLETNTQQQSTAGEAVSSLGRSAQEATALTTLVVSLDAFRGMANLFSYLPGDLGRKAEGASADCSRLIESLNRVHETEGVQAQVTRASSGFEDNAARIEGVATQGQATDESVAEGQAQVIQLQEANAESLIETTATRQQATAERQAAAASETQAQTAHDGLQGELQTWAQDHRQAREDAIAEATNRYRELGYQVREGNEHDRP</sequence>
<feature type="compositionally biased region" description="Basic and acidic residues" evidence="1">
    <location>
        <begin position="1541"/>
        <end position="1560"/>
    </location>
</feature>
<feature type="compositionally biased region" description="Polar residues" evidence="1">
    <location>
        <begin position="352"/>
        <end position="376"/>
    </location>
</feature>
<feature type="region of interest" description="Disordered" evidence="1">
    <location>
        <begin position="336"/>
        <end position="429"/>
    </location>
</feature>
<keyword evidence="2" id="KW-0812">Transmembrane</keyword>
<feature type="compositionally biased region" description="Polar residues" evidence="1">
    <location>
        <begin position="1372"/>
        <end position="1383"/>
    </location>
</feature>
<name>A0A1H9D2C7_9PROT</name>
<evidence type="ECO:0000259" key="3">
    <source>
        <dbReference type="Pfam" id="PF13699"/>
    </source>
</evidence>
<gene>
    <name evidence="4" type="ORF">SAMN05421510_101825</name>
</gene>
<feature type="transmembrane region" description="Helical" evidence="2">
    <location>
        <begin position="609"/>
        <end position="631"/>
    </location>
</feature>
<evidence type="ECO:0000313" key="5">
    <source>
        <dbReference type="Proteomes" id="UP000181998"/>
    </source>
</evidence>
<dbReference type="Proteomes" id="UP000181998">
    <property type="component" value="Unassembled WGS sequence"/>
</dbReference>
<feature type="region of interest" description="Disordered" evidence="1">
    <location>
        <begin position="304"/>
        <end position="324"/>
    </location>
</feature>
<protein>
    <recommendedName>
        <fullName evidence="3">eCIS core domain-containing protein</fullName>
    </recommendedName>
</protein>
<evidence type="ECO:0000256" key="2">
    <source>
        <dbReference type="SAM" id="Phobius"/>
    </source>
</evidence>
<proteinExistence type="predicted"/>
<keyword evidence="2" id="KW-1133">Transmembrane helix</keyword>
<dbReference type="RefSeq" id="WP_074720713.1">
    <property type="nucleotide sequence ID" value="NZ_FOFX01000018.1"/>
</dbReference>
<feature type="region of interest" description="Disordered" evidence="1">
    <location>
        <begin position="1363"/>
        <end position="1389"/>
    </location>
</feature>
<feature type="compositionally biased region" description="Low complexity" evidence="1">
    <location>
        <begin position="734"/>
        <end position="766"/>
    </location>
</feature>
<evidence type="ECO:0000256" key="1">
    <source>
        <dbReference type="SAM" id="MobiDB-lite"/>
    </source>
</evidence>
<accession>A0A1H9D2C7</accession>
<evidence type="ECO:0000313" key="4">
    <source>
        <dbReference type="EMBL" id="SEQ06938.1"/>
    </source>
</evidence>